<dbReference type="Proteomes" id="UP001500683">
    <property type="component" value="Unassembled WGS sequence"/>
</dbReference>
<name>A0ABP7W2I9_9ACTN</name>
<accession>A0ABP7W2I9</accession>
<reference evidence="3" key="1">
    <citation type="journal article" date="2019" name="Int. J. Syst. Evol. Microbiol.">
        <title>The Global Catalogue of Microorganisms (GCM) 10K type strain sequencing project: providing services to taxonomists for standard genome sequencing and annotation.</title>
        <authorList>
            <consortium name="The Broad Institute Genomics Platform"/>
            <consortium name="The Broad Institute Genome Sequencing Center for Infectious Disease"/>
            <person name="Wu L."/>
            <person name="Ma J."/>
        </authorList>
    </citation>
    <scope>NUCLEOTIDE SEQUENCE [LARGE SCALE GENOMIC DNA]</scope>
    <source>
        <strain evidence="3">JCM 16702</strain>
    </source>
</reference>
<evidence type="ECO:0000313" key="3">
    <source>
        <dbReference type="Proteomes" id="UP001500683"/>
    </source>
</evidence>
<gene>
    <name evidence="2" type="ORF">GCM10022214_42660</name>
</gene>
<organism evidence="2 3">
    <name type="scientific">Actinomadura miaoliensis</name>
    <dbReference type="NCBI Taxonomy" id="430685"/>
    <lineage>
        <taxon>Bacteria</taxon>
        <taxon>Bacillati</taxon>
        <taxon>Actinomycetota</taxon>
        <taxon>Actinomycetes</taxon>
        <taxon>Streptosporangiales</taxon>
        <taxon>Thermomonosporaceae</taxon>
        <taxon>Actinomadura</taxon>
    </lineage>
</organism>
<evidence type="ECO:0000313" key="2">
    <source>
        <dbReference type="EMBL" id="GAA4079676.1"/>
    </source>
</evidence>
<protein>
    <recommendedName>
        <fullName evidence="4">Tat pathway signal sequence domain protein</fullName>
    </recommendedName>
</protein>
<dbReference type="RefSeq" id="WP_344950100.1">
    <property type="nucleotide sequence ID" value="NZ_BAAAZG010000026.1"/>
</dbReference>
<comment type="caution">
    <text evidence="2">The sequence shown here is derived from an EMBL/GenBank/DDBJ whole genome shotgun (WGS) entry which is preliminary data.</text>
</comment>
<keyword evidence="3" id="KW-1185">Reference proteome</keyword>
<keyword evidence="1" id="KW-0732">Signal</keyword>
<feature type="signal peptide" evidence="1">
    <location>
        <begin position="1"/>
        <end position="27"/>
    </location>
</feature>
<sequence length="225" mass="22508">MVHLRRTAVLGVASLAALALAVPTASAATTTIRKGSAAAAPYSGNVRASLLGTASVTTSLGTGSCNQSTMTGSIQSNGTGLAINSASFATDGGPCSGSISSTITPENFPWSGGSVVYDTAHTGGRDAAVTIANFRVRAVVNIFGGITCIYGGNLTANGFNPDNPARGDTTVAEAQVGVRNATVNKISSGSNFLCPSTATVTANYKLLGETTAGSGTYDQKLYVTQ</sequence>
<feature type="chain" id="PRO_5045080176" description="Tat pathway signal sequence domain protein" evidence="1">
    <location>
        <begin position="28"/>
        <end position="225"/>
    </location>
</feature>
<evidence type="ECO:0008006" key="4">
    <source>
        <dbReference type="Google" id="ProtNLM"/>
    </source>
</evidence>
<proteinExistence type="predicted"/>
<dbReference type="EMBL" id="BAAAZG010000026">
    <property type="protein sequence ID" value="GAA4079676.1"/>
    <property type="molecule type" value="Genomic_DNA"/>
</dbReference>
<evidence type="ECO:0000256" key="1">
    <source>
        <dbReference type="SAM" id="SignalP"/>
    </source>
</evidence>